<dbReference type="InterPro" id="IPR006143">
    <property type="entry name" value="RND_pump_MFP"/>
</dbReference>
<dbReference type="PANTHER" id="PTHR30469:SF15">
    <property type="entry name" value="HLYD FAMILY OF SECRETION PROTEINS"/>
    <property type="match status" value="1"/>
</dbReference>
<feature type="domain" description="YknX-like C-terminal permuted SH3-like" evidence="4">
    <location>
        <begin position="317"/>
        <end position="384"/>
    </location>
</feature>
<comment type="caution">
    <text evidence="5">The sequence shown here is derived from an EMBL/GenBank/DDBJ whole genome shotgun (WGS) entry which is preliminary data.</text>
</comment>
<dbReference type="Pfam" id="PF25989">
    <property type="entry name" value="YknX_C"/>
    <property type="match status" value="1"/>
</dbReference>
<dbReference type="GO" id="GO:1990281">
    <property type="term" value="C:efflux pump complex"/>
    <property type="evidence" value="ECO:0007669"/>
    <property type="project" value="TreeGrafter"/>
</dbReference>
<evidence type="ECO:0000259" key="3">
    <source>
        <dbReference type="Pfam" id="PF25954"/>
    </source>
</evidence>
<evidence type="ECO:0000256" key="2">
    <source>
        <dbReference type="SAM" id="Coils"/>
    </source>
</evidence>
<name>A0A418VU31_9PROT</name>
<dbReference type="InterPro" id="IPR058792">
    <property type="entry name" value="Beta-barrel_RND_2"/>
</dbReference>
<comment type="similarity">
    <text evidence="1">Belongs to the membrane fusion protein (MFP) (TC 8.A.1) family.</text>
</comment>
<dbReference type="EMBL" id="QYUK01000016">
    <property type="protein sequence ID" value="RJF80646.1"/>
    <property type="molecule type" value="Genomic_DNA"/>
</dbReference>
<evidence type="ECO:0000313" key="5">
    <source>
        <dbReference type="EMBL" id="RJF80646.1"/>
    </source>
</evidence>
<dbReference type="NCBIfam" id="TIGR01730">
    <property type="entry name" value="RND_mfp"/>
    <property type="match status" value="1"/>
</dbReference>
<dbReference type="Gene3D" id="2.40.50.100">
    <property type="match status" value="1"/>
</dbReference>
<dbReference type="InterPro" id="IPR058637">
    <property type="entry name" value="YknX-like_C"/>
</dbReference>
<keyword evidence="2" id="KW-0175">Coiled coil</keyword>
<dbReference type="PANTHER" id="PTHR30469">
    <property type="entry name" value="MULTIDRUG RESISTANCE PROTEIN MDTA"/>
    <property type="match status" value="1"/>
</dbReference>
<protein>
    <submittedName>
        <fullName evidence="5">Efflux RND transporter periplasmic adaptor subunit</fullName>
    </submittedName>
</protein>
<feature type="coiled-coil region" evidence="2">
    <location>
        <begin position="133"/>
        <end position="160"/>
    </location>
</feature>
<dbReference type="AlphaFoldDB" id="A0A418VU31"/>
<reference evidence="5 6" key="1">
    <citation type="submission" date="2018-09" db="EMBL/GenBank/DDBJ databases">
        <authorList>
            <person name="Zhu H."/>
        </authorList>
    </citation>
    <scope>NUCLEOTIDE SEQUENCE [LARGE SCALE GENOMIC DNA]</scope>
    <source>
        <strain evidence="5 6">K1W22B-8</strain>
    </source>
</reference>
<evidence type="ECO:0000313" key="6">
    <source>
        <dbReference type="Proteomes" id="UP000284605"/>
    </source>
</evidence>
<evidence type="ECO:0000259" key="4">
    <source>
        <dbReference type="Pfam" id="PF25989"/>
    </source>
</evidence>
<dbReference type="Proteomes" id="UP000284605">
    <property type="component" value="Unassembled WGS sequence"/>
</dbReference>
<keyword evidence="6" id="KW-1185">Reference proteome</keyword>
<evidence type="ECO:0000256" key="1">
    <source>
        <dbReference type="ARBA" id="ARBA00009477"/>
    </source>
</evidence>
<sequence>MYLCSVRCCSPCNACESRLHGRVDPPHPVAPVGRPGRRPLAVVLALSLAGCDQAPSAAAEKGPTLTVTTVLAQSRALARQVVASGSVVPWEEIVVSAEAQGLAVVEMLVDEGDSVTAGQVLLRLNDSVIKAQRDQQVANLSAAKAALAEAEANLRRTRDLQARGNASQQALDERLAAQRTAAAQVAVAEAARAEIEARLAQAVIAAPVAGTVAVRSINLGQVVSPGVELFRLIRDGRLELDAEVPETEFATLAPGLAASVRAEGLAVPVPARIRSLAPRVDARTRLGVAHIALPAGSGLRPGMFATATIDRGEVAVVMVPQTSVIWRDGAEGVFIVGTDGVAHFRAVETGLRRDGAVEIRQGLAAGEPVAVQGAGFLEDGDHVGVVEARR</sequence>
<dbReference type="Pfam" id="PF25954">
    <property type="entry name" value="Beta-barrel_RND_2"/>
    <property type="match status" value="1"/>
</dbReference>
<dbReference type="Gene3D" id="1.10.287.470">
    <property type="entry name" value="Helix hairpin bin"/>
    <property type="match status" value="1"/>
</dbReference>
<dbReference type="GO" id="GO:0015562">
    <property type="term" value="F:efflux transmembrane transporter activity"/>
    <property type="evidence" value="ECO:0007669"/>
    <property type="project" value="TreeGrafter"/>
</dbReference>
<proteinExistence type="inferred from homology"/>
<feature type="domain" description="CusB-like beta-barrel" evidence="3">
    <location>
        <begin position="240"/>
        <end position="310"/>
    </location>
</feature>
<organism evidence="5 6">
    <name type="scientific">Oleomonas cavernae</name>
    <dbReference type="NCBI Taxonomy" id="2320859"/>
    <lineage>
        <taxon>Bacteria</taxon>
        <taxon>Pseudomonadati</taxon>
        <taxon>Pseudomonadota</taxon>
        <taxon>Alphaproteobacteria</taxon>
        <taxon>Acetobacterales</taxon>
        <taxon>Acetobacteraceae</taxon>
        <taxon>Oleomonas</taxon>
    </lineage>
</organism>
<dbReference type="Gene3D" id="2.40.420.20">
    <property type="match status" value="1"/>
</dbReference>
<dbReference type="SUPFAM" id="SSF111369">
    <property type="entry name" value="HlyD-like secretion proteins"/>
    <property type="match status" value="1"/>
</dbReference>
<dbReference type="Gene3D" id="2.40.30.170">
    <property type="match status" value="1"/>
</dbReference>
<accession>A0A418VU31</accession>
<gene>
    <name evidence="5" type="ORF">D3874_26430</name>
</gene>